<evidence type="ECO:0000313" key="3">
    <source>
        <dbReference type="Proteomes" id="UP000240974"/>
    </source>
</evidence>
<evidence type="ECO:0008006" key="4">
    <source>
        <dbReference type="Google" id="ProtNLM"/>
    </source>
</evidence>
<dbReference type="EMBL" id="PYLQ01000003">
    <property type="protein sequence ID" value="PST42810.1"/>
    <property type="molecule type" value="Genomic_DNA"/>
</dbReference>
<keyword evidence="3" id="KW-1185">Reference proteome</keyword>
<name>A0A2T3G5I8_9FIRM</name>
<dbReference type="Proteomes" id="UP000240974">
    <property type="component" value="Unassembled WGS sequence"/>
</dbReference>
<sequence>MKSINVFNNIKKEITMKTLTKVKLINWHTFSNEEFEIYKNALITGENGTGKSTILDAIQYVLTAGKCKFNKAASDIGNRTLESYIRCKTGIEGHEYARNGDVTTYIALEFYDEKTEKYQIIGTVIDLPAGGRLNRDFFQIIDCKISDVAFIEERRVLTRKEFKKALIDHQQTGIFKDTIKEGESLFGNALGVKSKYFDLVTRALAFKAIDNVYQFIVDFLLKEDFVDIQNLRDSIKHYKVLEEKLKISKKECESLEGVVSQYDTYLDTHFQMDVLECLKEKLQEKQLQAIIDNSQKKYQKINDQLNFVQQKLTQLNQDEETYQERYHRLDESLRENETYNLKNELQKESEQLKKEKEKKENSYQTLITEIKQEIQLLKKVKIPNSYIQILQNQDYQTETLTHAFRNIVEEVSKRTKDVTEKISHLKIEMTQTVDRFNEYCKEYDSLKENQLYYRKEIQELIQLLNEKLTSHYGKIIEVKPLCEYIEVKDEKWRNALEGYLNSQRFDLIIEPEYFEYALLVYEEYKNKRGIYGVGIVDVAKMSRYEDVDVKDTLASQLDCKNTYARWYVNMLLSKVQCVDDVTQLRNYATAITPTCMLYKNYTARAINPRIYNKPYIGLGAIKIQLATIEQELENLKQEIKLQKANYEDLKNGQALLNQSKADHIFYRLDLIDEYHNLLKEYQEINDRYEKLILDDSLISLQEECDAVKKQLEKTKREKEDSLMKKGSLENNLETFKEQLEQTQEEYQLLHEKIVQFEMEHVDVTQVADQQVVIYLKRFSKDFNGMKNDIEQQGNGYQRKANQIENQIVMKMKDYNDDYNIGFENALTDIESYKQRYHQLKEMDIVSKEEKTRQAKLKCEESFKTSFISGLNEKIENAKKDIAELNKGLAQRDFNGETYEFCVSPTSRDDFKEYYKIIQSGKEYMVNNLLSETLSESQRRIMDDLFVKLSSVENDQETEQMLMEYTDYRNYLDYDIKIKYASGDYAYFSKVNKEKSGGETQTPFYVIMAASFEQVIRNRNQNEDFGCVVIFDEAFNNMDEQRIQEMIKFYNEREIQTFIAVPPSRAGTIIPYVNTRLLVIKQGQQSFVEGFRDE</sequence>
<dbReference type="SUPFAM" id="SSF52540">
    <property type="entry name" value="P-loop containing nucleoside triphosphate hydrolases"/>
    <property type="match status" value="1"/>
</dbReference>
<dbReference type="AlphaFoldDB" id="A0A2T3G5I8"/>
<keyword evidence="1" id="KW-0175">Coiled coil</keyword>
<feature type="coiled-coil region" evidence="1">
    <location>
        <begin position="786"/>
        <end position="842"/>
    </location>
</feature>
<evidence type="ECO:0000313" key="2">
    <source>
        <dbReference type="EMBL" id="PST42810.1"/>
    </source>
</evidence>
<dbReference type="GO" id="GO:0000731">
    <property type="term" value="P:DNA synthesis involved in DNA repair"/>
    <property type="evidence" value="ECO:0007669"/>
    <property type="project" value="TreeGrafter"/>
</dbReference>
<protein>
    <recommendedName>
        <fullName evidence="4">Cell division protein MukB</fullName>
    </recommendedName>
</protein>
<feature type="coiled-coil region" evidence="1">
    <location>
        <begin position="284"/>
        <end position="373"/>
    </location>
</feature>
<dbReference type="PANTHER" id="PTHR32182:SF0">
    <property type="entry name" value="DNA REPLICATION AND REPAIR PROTEIN RECF"/>
    <property type="match status" value="1"/>
</dbReference>
<accession>A0A2T3G5I8</accession>
<comment type="caution">
    <text evidence="2">The sequence shown here is derived from an EMBL/GenBank/DDBJ whole genome shotgun (WGS) entry which is preliminary data.</text>
</comment>
<dbReference type="Pfam" id="PF13558">
    <property type="entry name" value="SbcC_Walker_B"/>
    <property type="match status" value="1"/>
</dbReference>
<organism evidence="2 3">
    <name type="scientific">Faecalibacillus intestinalis</name>
    <dbReference type="NCBI Taxonomy" id="1982626"/>
    <lineage>
        <taxon>Bacteria</taxon>
        <taxon>Bacillati</taxon>
        <taxon>Bacillota</taxon>
        <taxon>Erysipelotrichia</taxon>
        <taxon>Erysipelotrichales</taxon>
        <taxon>Coprobacillaceae</taxon>
        <taxon>Faecalibacillus</taxon>
    </lineage>
</organism>
<dbReference type="GO" id="GO:0006302">
    <property type="term" value="P:double-strand break repair"/>
    <property type="evidence" value="ECO:0007669"/>
    <property type="project" value="TreeGrafter"/>
</dbReference>
<dbReference type="InterPro" id="IPR027417">
    <property type="entry name" value="P-loop_NTPase"/>
</dbReference>
<proteinExistence type="predicted"/>
<evidence type="ECO:0000256" key="1">
    <source>
        <dbReference type="SAM" id="Coils"/>
    </source>
</evidence>
<feature type="coiled-coil region" evidence="1">
    <location>
        <begin position="618"/>
        <end position="759"/>
    </location>
</feature>
<reference evidence="2 3" key="1">
    <citation type="journal article" date="2019" name="Int. J. Syst. Evol. Microbiol.">
        <title>Faecalibacillus intestinalis gen. nov., sp. nov. and Faecalibacillus faecis sp. nov., isolated from human faeces.</title>
        <authorList>
            <person name="Seo B."/>
            <person name="Jeon K."/>
            <person name="Baek I."/>
            <person name="Lee Y.M."/>
            <person name="Baek K."/>
            <person name="Ko G."/>
        </authorList>
    </citation>
    <scope>NUCLEOTIDE SEQUENCE [LARGE SCALE GENOMIC DNA]</scope>
    <source>
        <strain evidence="2 3">SNUG30099</strain>
    </source>
</reference>
<dbReference type="Gene3D" id="3.40.50.300">
    <property type="entry name" value="P-loop containing nucleotide triphosphate hydrolases"/>
    <property type="match status" value="2"/>
</dbReference>
<dbReference type="Pfam" id="PF13555">
    <property type="entry name" value="AAA_29"/>
    <property type="match status" value="1"/>
</dbReference>
<dbReference type="PANTHER" id="PTHR32182">
    <property type="entry name" value="DNA REPLICATION AND REPAIR PROTEIN RECF"/>
    <property type="match status" value="1"/>
</dbReference>
<gene>
    <name evidence="2" type="ORF">C7U54_03945</name>
</gene>